<dbReference type="GO" id="GO:0032259">
    <property type="term" value="P:methylation"/>
    <property type="evidence" value="ECO:0007669"/>
    <property type="project" value="UniProtKB-KW"/>
</dbReference>
<dbReference type="SUPFAM" id="SSF53335">
    <property type="entry name" value="S-adenosyl-L-methionine-dependent methyltransferases"/>
    <property type="match status" value="1"/>
</dbReference>
<dbReference type="GO" id="GO:0008757">
    <property type="term" value="F:S-adenosylmethionine-dependent methyltransferase activity"/>
    <property type="evidence" value="ECO:0007669"/>
    <property type="project" value="InterPro"/>
</dbReference>
<dbReference type="EMBL" id="PFBP01000047">
    <property type="protein sequence ID" value="PIT89624.1"/>
    <property type="molecule type" value="Genomic_DNA"/>
</dbReference>
<dbReference type="PANTHER" id="PTHR44307">
    <property type="entry name" value="PHOSPHOETHANOLAMINE METHYLTRANSFERASE"/>
    <property type="match status" value="1"/>
</dbReference>
<reference evidence="7" key="1">
    <citation type="submission" date="2017-09" db="EMBL/GenBank/DDBJ databases">
        <title>Depth-based differentiation of microbial function through sediment-hosted aquifers and enrichment of novel symbionts in the deep terrestrial subsurface.</title>
        <authorList>
            <person name="Probst A.J."/>
            <person name="Ladd B."/>
            <person name="Jarett J.K."/>
            <person name="Geller-Mcgrath D.E."/>
            <person name="Sieber C.M.K."/>
            <person name="Emerson J.B."/>
            <person name="Anantharaman K."/>
            <person name="Thomas B.C."/>
            <person name="Malmstrom R."/>
            <person name="Stieglmeier M."/>
            <person name="Klingl A."/>
            <person name="Woyke T."/>
            <person name="Ryan C.M."/>
            <person name="Banfield J.F."/>
        </authorList>
    </citation>
    <scope>NUCLEOTIDE SEQUENCE [LARGE SCALE GENOMIC DNA]</scope>
</reference>
<accession>A0A2M6WA47</accession>
<dbReference type="InterPro" id="IPR029063">
    <property type="entry name" value="SAM-dependent_MTases_sf"/>
</dbReference>
<proteinExistence type="predicted"/>
<dbReference type="Proteomes" id="UP000231464">
    <property type="component" value="Unassembled WGS sequence"/>
</dbReference>
<evidence type="ECO:0000256" key="2">
    <source>
        <dbReference type="ARBA" id="ARBA00022603"/>
    </source>
</evidence>
<evidence type="ECO:0000256" key="3">
    <source>
        <dbReference type="ARBA" id="ARBA00022679"/>
    </source>
</evidence>
<dbReference type="PANTHER" id="PTHR44307:SF2">
    <property type="entry name" value="PHOSPHOETHANOLAMINE METHYLTRANSFERASE ISOFORM X1"/>
    <property type="match status" value="1"/>
</dbReference>
<evidence type="ECO:0000313" key="6">
    <source>
        <dbReference type="EMBL" id="PIT89624.1"/>
    </source>
</evidence>
<gene>
    <name evidence="6" type="ORF">COU23_02950</name>
</gene>
<keyword evidence="3" id="KW-0808">Transferase</keyword>
<evidence type="ECO:0000256" key="1">
    <source>
        <dbReference type="ARBA" id="ARBA00005189"/>
    </source>
</evidence>
<comment type="caution">
    <text evidence="6">The sequence shown here is derived from an EMBL/GenBank/DDBJ whole genome shotgun (WGS) entry which is preliminary data.</text>
</comment>
<evidence type="ECO:0000313" key="7">
    <source>
        <dbReference type="Proteomes" id="UP000231464"/>
    </source>
</evidence>
<dbReference type="AlphaFoldDB" id="A0A2M6WA47"/>
<comment type="pathway">
    <text evidence="4">Phospholipid metabolism.</text>
</comment>
<name>A0A2M6WA47_9BACT</name>
<dbReference type="InterPro" id="IPR013216">
    <property type="entry name" value="Methyltransf_11"/>
</dbReference>
<evidence type="ECO:0000259" key="5">
    <source>
        <dbReference type="Pfam" id="PF08241"/>
    </source>
</evidence>
<keyword evidence="2" id="KW-0489">Methyltransferase</keyword>
<comment type="pathway">
    <text evidence="1">Lipid metabolism.</text>
</comment>
<feature type="domain" description="Methyltransferase type 11" evidence="5">
    <location>
        <begin position="58"/>
        <end position="145"/>
    </location>
</feature>
<dbReference type="Gene3D" id="3.40.50.150">
    <property type="entry name" value="Vaccinia Virus protein VP39"/>
    <property type="match status" value="1"/>
</dbReference>
<organism evidence="6 7">
    <name type="scientific">Candidatus Kuenenbacteria bacterium CG10_big_fil_rev_8_21_14_0_10_36_11</name>
    <dbReference type="NCBI Taxonomy" id="1974618"/>
    <lineage>
        <taxon>Bacteria</taxon>
        <taxon>Candidatus Kueneniibacteriota</taxon>
    </lineage>
</organism>
<dbReference type="CDD" id="cd02440">
    <property type="entry name" value="AdoMet_MTases"/>
    <property type="match status" value="1"/>
</dbReference>
<sequence>MKNNFTIEQVCEFWDKVADVYDEVNKKIGSAHYQRFTESIKYLNLKNGDKILNIWSRTGNAIPYLKNLADHVEIHNLEVSLKMLAKAKEKFPIENFQLTDLRKFDFNDNFFDKILSLETLEHAPEPLALLSEFWRVLKPGGRLVMSLPPKTAEMPLKVYEMFFKNHGEGPHNFLASKKVKKMLEETGLRLVLHKGTLLFPVGPQKMQNLAEKIIEKMQWTPVKELGIRQFYVSEKPII</sequence>
<protein>
    <recommendedName>
        <fullName evidence="5">Methyltransferase type 11 domain-containing protein</fullName>
    </recommendedName>
</protein>
<dbReference type="Pfam" id="PF08241">
    <property type="entry name" value="Methyltransf_11"/>
    <property type="match status" value="1"/>
</dbReference>
<evidence type="ECO:0000256" key="4">
    <source>
        <dbReference type="ARBA" id="ARBA00025707"/>
    </source>
</evidence>